<dbReference type="AlphaFoldDB" id="A0A7J7DD07"/>
<keyword evidence="2" id="KW-0472">Membrane</keyword>
<proteinExistence type="predicted"/>
<accession>A0A7J7DD07</accession>
<evidence type="ECO:0000313" key="3">
    <source>
        <dbReference type="EMBL" id="KAF5744213.1"/>
    </source>
</evidence>
<feature type="transmembrane region" description="Helical" evidence="2">
    <location>
        <begin position="170"/>
        <end position="189"/>
    </location>
</feature>
<dbReference type="EMBL" id="JAAARO010000008">
    <property type="protein sequence ID" value="KAF5744213.1"/>
    <property type="molecule type" value="Genomic_DNA"/>
</dbReference>
<dbReference type="Proteomes" id="UP000593562">
    <property type="component" value="Unassembled WGS sequence"/>
</dbReference>
<dbReference type="InParanoid" id="A0A7J7DD07"/>
<feature type="region of interest" description="Disordered" evidence="1">
    <location>
        <begin position="1"/>
        <end position="30"/>
    </location>
</feature>
<gene>
    <name evidence="3" type="ORF">HS088_TW08G00811</name>
</gene>
<keyword evidence="4" id="KW-1185">Reference proteome</keyword>
<organism evidence="3 4">
    <name type="scientific">Tripterygium wilfordii</name>
    <name type="common">Thunder God vine</name>
    <dbReference type="NCBI Taxonomy" id="458696"/>
    <lineage>
        <taxon>Eukaryota</taxon>
        <taxon>Viridiplantae</taxon>
        <taxon>Streptophyta</taxon>
        <taxon>Embryophyta</taxon>
        <taxon>Tracheophyta</taxon>
        <taxon>Spermatophyta</taxon>
        <taxon>Magnoliopsida</taxon>
        <taxon>eudicotyledons</taxon>
        <taxon>Gunneridae</taxon>
        <taxon>Pentapetalae</taxon>
        <taxon>rosids</taxon>
        <taxon>fabids</taxon>
        <taxon>Celastrales</taxon>
        <taxon>Celastraceae</taxon>
        <taxon>Tripterygium</taxon>
    </lineage>
</organism>
<evidence type="ECO:0000313" key="4">
    <source>
        <dbReference type="Proteomes" id="UP000593562"/>
    </source>
</evidence>
<comment type="caution">
    <text evidence="3">The sequence shown here is derived from an EMBL/GenBank/DDBJ whole genome shotgun (WGS) entry which is preliminary data.</text>
</comment>
<evidence type="ECO:0000256" key="2">
    <source>
        <dbReference type="SAM" id="Phobius"/>
    </source>
</evidence>
<keyword evidence="2" id="KW-0812">Transmembrane</keyword>
<name>A0A7J7DD07_TRIWF</name>
<evidence type="ECO:0000256" key="1">
    <source>
        <dbReference type="SAM" id="MobiDB-lite"/>
    </source>
</evidence>
<protein>
    <submittedName>
        <fullName evidence="3">Uncharacterized protein</fullName>
    </submittedName>
</protein>
<reference evidence="3 4" key="1">
    <citation type="journal article" date="2020" name="Nat. Commun.">
        <title>Genome of Tripterygium wilfordii and identification of cytochrome P450 involved in triptolide biosynthesis.</title>
        <authorList>
            <person name="Tu L."/>
            <person name="Su P."/>
            <person name="Zhang Z."/>
            <person name="Gao L."/>
            <person name="Wang J."/>
            <person name="Hu T."/>
            <person name="Zhou J."/>
            <person name="Zhang Y."/>
            <person name="Zhao Y."/>
            <person name="Liu Y."/>
            <person name="Song Y."/>
            <person name="Tong Y."/>
            <person name="Lu Y."/>
            <person name="Yang J."/>
            <person name="Xu C."/>
            <person name="Jia M."/>
            <person name="Peters R.J."/>
            <person name="Huang L."/>
            <person name="Gao W."/>
        </authorList>
    </citation>
    <scope>NUCLEOTIDE SEQUENCE [LARGE SCALE GENOMIC DNA]</scope>
    <source>
        <strain evidence="4">cv. XIE 37</strain>
        <tissue evidence="3">Leaf</tissue>
    </source>
</reference>
<sequence length="200" mass="22215">MTDPERISSGVALSFPANDGGTSSPPCSTKVLPRRLRQRLLLEAKSPPSAEEIDAKLKEANLRRQQFYELVSSRARSSRPSQEEVLGQQLEAKLNTAEQKRCWRQFVKLRNKTFALAEAFVALEINEESVKSMPFELLALKIESAASIQIVKALADCLESHFRISRAIPVVLLVWITLNIFLGTLLPLLEGMPTILSGEG</sequence>
<keyword evidence="2" id="KW-1133">Transmembrane helix</keyword>